<evidence type="ECO:0000256" key="1">
    <source>
        <dbReference type="SAM" id="MobiDB-lite"/>
    </source>
</evidence>
<dbReference type="KEGG" id="spue:AB5L97_01175"/>
<sequence>MRFPHATFTSSFAALTGRTPRQLARAYAAGRLVRLRRGVYMDIDEWFSGTAADRYAMTTASLAVGGNAPILCRETALMAWGLELPTVPGSVRYRTDRPSAVGAVPARRLYGDPDDARRRWGERPGGRPGQIPQGFPDVKHLGITSGVEPLFLPHLNLTLPLEPFDAAFVDTVPRLSFAEGVVLADAVLARRPDLKVSRTLDDLRRLCTGMLNRSAQTRMTHVLDCASGASESVGESLGRALMWELGFEIPQLQYWVTRDGRRIARVDYFWPGIRLAGEFDGLQKYLRSQELSGKTAAQVVVDEKRREDEIRATGVRMVRWVWADILEPARLATILHRAGVPRRSAGRAPVA</sequence>
<accession>A0AB39L3J3</accession>
<reference evidence="3" key="1">
    <citation type="submission" date="2024-07" db="EMBL/GenBank/DDBJ databases">
        <authorList>
            <person name="fu j."/>
        </authorList>
    </citation>
    <scope>NUCLEOTIDE SEQUENCE</scope>
    <source>
        <strain evidence="3">P10A9</strain>
    </source>
</reference>
<proteinExistence type="predicted"/>
<dbReference type="EMBL" id="CP163302">
    <property type="protein sequence ID" value="XDP45667.1"/>
    <property type="molecule type" value="Genomic_DNA"/>
</dbReference>
<feature type="compositionally biased region" description="Basic and acidic residues" evidence="1">
    <location>
        <begin position="114"/>
        <end position="125"/>
    </location>
</feature>
<gene>
    <name evidence="3" type="ORF">AB5L97_01175</name>
</gene>
<evidence type="ECO:0000313" key="3">
    <source>
        <dbReference type="EMBL" id="XDP45667.1"/>
    </source>
</evidence>
<feature type="domain" description="AbiEi antitoxin N-terminal" evidence="2">
    <location>
        <begin position="7"/>
        <end position="41"/>
    </location>
</feature>
<name>A0AB39L3J3_9MICC</name>
<dbReference type="Pfam" id="PF13338">
    <property type="entry name" value="AbiEi_4"/>
    <property type="match status" value="1"/>
</dbReference>
<protein>
    <submittedName>
        <fullName evidence="3">Type IV toxin-antitoxin system AbiEi family antitoxin domain-containing protein</fullName>
    </submittedName>
</protein>
<feature type="region of interest" description="Disordered" evidence="1">
    <location>
        <begin position="114"/>
        <end position="134"/>
    </location>
</feature>
<dbReference type="RefSeq" id="WP_369046152.1">
    <property type="nucleotide sequence ID" value="NZ_CP163302.1"/>
</dbReference>
<evidence type="ECO:0000259" key="2">
    <source>
        <dbReference type="Pfam" id="PF13338"/>
    </source>
</evidence>
<organism evidence="3">
    <name type="scientific">Sinomonas puerhi</name>
    <dbReference type="NCBI Taxonomy" id="3238584"/>
    <lineage>
        <taxon>Bacteria</taxon>
        <taxon>Bacillati</taxon>
        <taxon>Actinomycetota</taxon>
        <taxon>Actinomycetes</taxon>
        <taxon>Micrococcales</taxon>
        <taxon>Micrococcaceae</taxon>
        <taxon>Sinomonas</taxon>
    </lineage>
</organism>
<dbReference type="AlphaFoldDB" id="A0AB39L3J3"/>
<dbReference type="InterPro" id="IPR025159">
    <property type="entry name" value="AbiEi_N"/>
</dbReference>